<dbReference type="EMBL" id="HACG01045608">
    <property type="protein sequence ID" value="CEK92473.1"/>
    <property type="molecule type" value="Transcribed_RNA"/>
</dbReference>
<evidence type="ECO:0000313" key="3">
    <source>
        <dbReference type="EMBL" id="CEK92473.1"/>
    </source>
</evidence>
<dbReference type="EMBL" id="HACG01045612">
    <property type="protein sequence ID" value="CEK92477.1"/>
    <property type="molecule type" value="Transcribed_RNA"/>
</dbReference>
<dbReference type="EMBL" id="HACG01045605">
    <property type="protein sequence ID" value="CEK92470.1"/>
    <property type="molecule type" value="Transcribed_RNA"/>
</dbReference>
<evidence type="ECO:0000313" key="1">
    <source>
        <dbReference type="EMBL" id="CEK92465.1"/>
    </source>
</evidence>
<protein>
    <submittedName>
        <fullName evidence="2">Uncharacterized protein</fullName>
    </submittedName>
</protein>
<evidence type="ECO:0000313" key="4">
    <source>
        <dbReference type="EMBL" id="CEK92477.1"/>
    </source>
</evidence>
<accession>A0A0B7BK30</accession>
<name>A0A0B7BK30_9EUPU</name>
<sequence>MTISLSSYLPPLKQFVKHPFTVVSIRECLHWGESLVSFDCKVSAVNFLQVKYDWWKKFK</sequence>
<gene>
    <name evidence="2" type="primary">ORF188429</name>
    <name evidence="1" type="synonym">ORF188403</name>
    <name evidence="3" type="synonym">ORF188453</name>
    <name evidence="4" type="synonym">ORF188483</name>
</gene>
<dbReference type="AlphaFoldDB" id="A0A0B7BK30"/>
<reference evidence="2" key="1">
    <citation type="submission" date="2014-12" db="EMBL/GenBank/DDBJ databases">
        <title>Insight into the proteome of Arion vulgaris.</title>
        <authorList>
            <person name="Aradska J."/>
            <person name="Bulat T."/>
            <person name="Smidak R."/>
            <person name="Sarate P."/>
            <person name="Gangsoo J."/>
            <person name="Sialana F."/>
            <person name="Bilban M."/>
            <person name="Lubec G."/>
        </authorList>
    </citation>
    <scope>NUCLEOTIDE SEQUENCE</scope>
    <source>
        <tissue evidence="2">Skin</tissue>
    </source>
</reference>
<dbReference type="EMBL" id="HACG01045600">
    <property type="protein sequence ID" value="CEK92465.1"/>
    <property type="molecule type" value="Transcribed_RNA"/>
</dbReference>
<organism evidence="2">
    <name type="scientific">Arion vulgaris</name>
    <dbReference type="NCBI Taxonomy" id="1028688"/>
    <lineage>
        <taxon>Eukaryota</taxon>
        <taxon>Metazoa</taxon>
        <taxon>Spiralia</taxon>
        <taxon>Lophotrochozoa</taxon>
        <taxon>Mollusca</taxon>
        <taxon>Gastropoda</taxon>
        <taxon>Heterobranchia</taxon>
        <taxon>Euthyneura</taxon>
        <taxon>Panpulmonata</taxon>
        <taxon>Eupulmonata</taxon>
        <taxon>Stylommatophora</taxon>
        <taxon>Helicina</taxon>
        <taxon>Arionoidea</taxon>
        <taxon>Arionidae</taxon>
        <taxon>Arion</taxon>
    </lineage>
</organism>
<evidence type="ECO:0000313" key="2">
    <source>
        <dbReference type="EMBL" id="CEK92470.1"/>
    </source>
</evidence>
<proteinExistence type="predicted"/>